<sequence>MPDNTPRPQGQVLGNTGSGKSSVSERDLDYQFINAAAGSTQMAESTGLRSLTTKVAATDPFMVDNQRVVLLDTPGFDNTNGMSFREIMLEIQTYLTRKCVDSSFELWWKIDPESQF</sequence>
<dbReference type="EMBL" id="CAJVPT010018133">
    <property type="protein sequence ID" value="CAG8631451.1"/>
    <property type="molecule type" value="Genomic_DNA"/>
</dbReference>
<proteinExistence type="predicted"/>
<organism evidence="1 2">
    <name type="scientific">Acaulospora colombiana</name>
    <dbReference type="NCBI Taxonomy" id="27376"/>
    <lineage>
        <taxon>Eukaryota</taxon>
        <taxon>Fungi</taxon>
        <taxon>Fungi incertae sedis</taxon>
        <taxon>Mucoromycota</taxon>
        <taxon>Glomeromycotina</taxon>
        <taxon>Glomeromycetes</taxon>
        <taxon>Diversisporales</taxon>
        <taxon>Acaulosporaceae</taxon>
        <taxon>Acaulospora</taxon>
    </lineage>
</organism>
<comment type="caution">
    <text evidence="1">The sequence shown here is derived from an EMBL/GenBank/DDBJ whole genome shotgun (WGS) entry which is preliminary data.</text>
</comment>
<name>A0ACA9N8N5_9GLOM</name>
<reference evidence="1" key="1">
    <citation type="submission" date="2021-06" db="EMBL/GenBank/DDBJ databases">
        <authorList>
            <person name="Kallberg Y."/>
            <person name="Tangrot J."/>
            <person name="Rosling A."/>
        </authorList>
    </citation>
    <scope>NUCLEOTIDE SEQUENCE</scope>
    <source>
        <strain evidence="1">CL356</strain>
    </source>
</reference>
<evidence type="ECO:0000313" key="2">
    <source>
        <dbReference type="Proteomes" id="UP000789525"/>
    </source>
</evidence>
<evidence type="ECO:0000313" key="1">
    <source>
        <dbReference type="EMBL" id="CAG8631451.1"/>
    </source>
</evidence>
<protein>
    <submittedName>
        <fullName evidence="1">12799_t:CDS:1</fullName>
    </submittedName>
</protein>
<dbReference type="Proteomes" id="UP000789525">
    <property type="component" value="Unassembled WGS sequence"/>
</dbReference>
<gene>
    <name evidence="1" type="ORF">ACOLOM_LOCUS7644</name>
</gene>
<keyword evidence="2" id="KW-1185">Reference proteome</keyword>
<accession>A0ACA9N8N5</accession>